<reference evidence="2 3" key="2">
    <citation type="journal article" date="2011" name="J. Bacteriol.">
        <title>Complete genome sequences for the anaerobic, extremely thermophilic plant biomass-degrading bacteria Caldicellulosiruptor hydrothermalis, Caldicellulosiruptor kristjanssonii, Caldicellulosiruptor kronotskyensis, Caldicellulosiruptor owensenis, and Caldicellulosiruptor lactoaceticus.</title>
        <authorList>
            <person name="Blumer-Schuette S.E."/>
            <person name="Ozdemir I."/>
            <person name="Mistry D."/>
            <person name="Lucas S."/>
            <person name="Lapidus A."/>
            <person name="Cheng J.F."/>
            <person name="Goodwin L.A."/>
            <person name="Pitluck S."/>
            <person name="Land M.L."/>
            <person name="Hauser L.J."/>
            <person name="Woyke T."/>
            <person name="Mikhailova N."/>
            <person name="Pati A."/>
            <person name="Kyrpides N.C."/>
            <person name="Ivanova N."/>
            <person name="Detter J.C."/>
            <person name="Walston-Davenport K."/>
            <person name="Han S."/>
            <person name="Adams M.W."/>
            <person name="Kelly R.M."/>
        </authorList>
    </citation>
    <scope>NUCLEOTIDE SEQUENCE [LARGE SCALE GENOMIC DNA]</scope>
    <source>
        <strain evidence="3">ATCC 700853 / DSM 12137 / I77R1B</strain>
    </source>
</reference>
<dbReference type="OrthoDB" id="1716121at2"/>
<accession>E4S8Q3</accession>
<evidence type="ECO:0000313" key="2">
    <source>
        <dbReference type="EMBL" id="ADQ39962.1"/>
    </source>
</evidence>
<dbReference type="Proteomes" id="UP000009256">
    <property type="component" value="Chromosome"/>
</dbReference>
<dbReference type="Gene3D" id="1.25.60.10">
    <property type="entry name" value="MgtE N-terminal domain-like"/>
    <property type="match status" value="1"/>
</dbReference>
<dbReference type="EMBL" id="CP002326">
    <property type="protein sequence ID" value="ADQ39962.1"/>
    <property type="molecule type" value="Genomic_DNA"/>
</dbReference>
<organism evidence="2 3">
    <name type="scientific">Caldicellulosiruptor acetigenus (strain ATCC 700853 / DSM 12137 / I77R1B)</name>
    <name type="common">Caldicellulosiruptor kristjanssonii</name>
    <dbReference type="NCBI Taxonomy" id="632335"/>
    <lineage>
        <taxon>Bacteria</taxon>
        <taxon>Bacillati</taxon>
        <taxon>Bacillota</taxon>
        <taxon>Bacillota incertae sedis</taxon>
        <taxon>Caldicellulosiruptorales</taxon>
        <taxon>Caldicellulosiruptoraceae</taxon>
        <taxon>Caldicellulosiruptor</taxon>
    </lineage>
</organism>
<evidence type="ECO:0008006" key="4">
    <source>
        <dbReference type="Google" id="ProtNLM"/>
    </source>
</evidence>
<gene>
    <name evidence="2" type="ordered locus">Calkr_0411</name>
</gene>
<name>E4S8Q3_CALA7</name>
<reference key="1">
    <citation type="submission" date="2010-11" db="EMBL/GenBank/DDBJ databases">
        <title>Complete sequence of chromosome of Caldicellulosiruptor kristjanssonii 177R1B.</title>
        <authorList>
            <consortium name="US DOE Joint Genome Institute"/>
            <person name="Lucas S."/>
            <person name="Copeland A."/>
            <person name="Lapidus A."/>
            <person name="Cheng J.-F."/>
            <person name="Bruce D."/>
            <person name="Goodwin L."/>
            <person name="Pitluck S."/>
            <person name="Davenport K."/>
            <person name="Detter J.C."/>
            <person name="Han C."/>
            <person name="Tapia R."/>
            <person name="Land M."/>
            <person name="Hauser L."/>
            <person name="Jeffries C."/>
            <person name="Kyrpides N."/>
            <person name="Ivanova N."/>
            <person name="Mikhailova N."/>
            <person name="Blumer-Schuette S.E."/>
            <person name="Kelly R.M."/>
            <person name="Woyke T."/>
        </authorList>
    </citation>
    <scope>NUCLEOTIDE SEQUENCE</scope>
    <source>
        <strain>177R1B</strain>
    </source>
</reference>
<dbReference type="HOGENOM" id="CLU_1018130_0_0_9"/>
<dbReference type="SUPFAM" id="SSF158791">
    <property type="entry name" value="MgtE N-terminal domain-like"/>
    <property type="match status" value="1"/>
</dbReference>
<keyword evidence="1" id="KW-0175">Coiled coil</keyword>
<proteinExistence type="predicted"/>
<dbReference type="STRING" id="632335.Calkr_0411"/>
<dbReference type="Gene3D" id="1.20.5.1160">
    <property type="entry name" value="Vasodilator-stimulated phosphoprotein"/>
    <property type="match status" value="1"/>
</dbReference>
<evidence type="ECO:0000256" key="1">
    <source>
        <dbReference type="SAM" id="Coils"/>
    </source>
</evidence>
<feature type="coiled-coil region" evidence="1">
    <location>
        <begin position="78"/>
        <end position="126"/>
    </location>
</feature>
<keyword evidence="3" id="KW-1185">Reference proteome</keyword>
<dbReference type="AlphaFoldDB" id="E4S8Q3"/>
<dbReference type="RefSeq" id="WP_013431808.1">
    <property type="nucleotide sequence ID" value="NC_014721.1"/>
</dbReference>
<sequence>MAETKLAEALSVENKPKKKEKKKKKGLLIFLVLFLILAGASFAAVYFNLFGAKNVLDGLIKKTPFAKSTNKTQSIDLQKVYEKQILDLQKQKEALQSKLSLLEKQNANLQKQIEDLTMKITDLTSKQLKAQNKTKYFAGLLQNMDSKKAAKIVENLLDTDIQVANSVLEAIPSEIASEILSNIAPEKTIKLLGISNANQKTNSEDISILTDIYKNIDPKIAASIFENMMSDNTKYELVIRILKSLDTKTSSQIISNMSAENAAKVTSSLSALR</sequence>
<protein>
    <recommendedName>
        <fullName evidence="4">MgtE intracellular region</fullName>
    </recommendedName>
</protein>
<dbReference type="KEGG" id="cki:Calkr_0411"/>
<evidence type="ECO:0000313" key="3">
    <source>
        <dbReference type="Proteomes" id="UP000009256"/>
    </source>
</evidence>
<dbReference type="InterPro" id="IPR038076">
    <property type="entry name" value="MgtE_N_sf"/>
</dbReference>